<evidence type="ECO:0000256" key="3">
    <source>
        <dbReference type="ARBA" id="ARBA00022692"/>
    </source>
</evidence>
<feature type="transmembrane region" description="Helical" evidence="6">
    <location>
        <begin position="375"/>
        <end position="394"/>
    </location>
</feature>
<dbReference type="FunFam" id="1.20.1250.20:FF:000082">
    <property type="entry name" value="MFS multidrug transporter, putative"/>
    <property type="match status" value="1"/>
</dbReference>
<evidence type="ECO:0000313" key="9">
    <source>
        <dbReference type="Proteomes" id="UP001152592"/>
    </source>
</evidence>
<evidence type="ECO:0000256" key="1">
    <source>
        <dbReference type="ARBA" id="ARBA00004651"/>
    </source>
</evidence>
<evidence type="ECO:0000256" key="6">
    <source>
        <dbReference type="SAM" id="Phobius"/>
    </source>
</evidence>
<dbReference type="GO" id="GO:0022857">
    <property type="term" value="F:transmembrane transporter activity"/>
    <property type="evidence" value="ECO:0007669"/>
    <property type="project" value="InterPro"/>
</dbReference>
<keyword evidence="4 6" id="KW-1133">Transmembrane helix</keyword>
<dbReference type="InterPro" id="IPR036259">
    <property type="entry name" value="MFS_trans_sf"/>
</dbReference>
<gene>
    <name evidence="8" type="ORF">PSALAMII_LOCUS7079</name>
</gene>
<proteinExistence type="inferred from homology"/>
<feature type="transmembrane region" description="Helical" evidence="6">
    <location>
        <begin position="76"/>
        <end position="95"/>
    </location>
</feature>
<dbReference type="GO" id="GO:0005886">
    <property type="term" value="C:plasma membrane"/>
    <property type="evidence" value="ECO:0007669"/>
    <property type="project" value="UniProtKB-SubCell"/>
</dbReference>
<sequence>MVLSAEQSVGSNNDLENQQLDEIIEYLDPKDPTHPQMWPTTRKIWITFMLSFFNLIVTVTSSIFGSGQSMMAEELGISIELSILGTSLFLVVRLIRAPRRWFLQKLTLKQGYILGFLSFSPLSEHFGRKYPMLIGIALSSIFALMPALGKNAATIFIGRFFSGLFGVSPVAILGGIISDCWDAEYRGVAMACCIALVFSGPTFGPIIGGFIANSHLGWRWTMWVIIIAGLASAALGVFLFPETYPPVLLEKKLRRLQLQSATPMSPVSQKGNIRISTLLLQFLGRPLRLFTTQPILVLLTIYQSFIYGVLFLFYQSYPISFGEDRGWKGGLVSLPLIGVVIGVLIGTVGVFVFNETYFRHHCYSPAGEFIPESRLPLMILGGSLIPAGMFWFAWTSNPHVPWPSQVCASLLIGCGMYLLFLQCFTYIVDCYTSVANSAMGVNGAMRSVFGAAFPLFARPMFHGLGVNWAMTVIAFISLALVPVPICFWYLGARIRSWSSAKI</sequence>
<keyword evidence="3 6" id="KW-0812">Transmembrane</keyword>
<dbReference type="SUPFAM" id="SSF103473">
    <property type="entry name" value="MFS general substrate transporter"/>
    <property type="match status" value="1"/>
</dbReference>
<feature type="transmembrane region" description="Helical" evidence="6">
    <location>
        <begin position="406"/>
        <end position="427"/>
    </location>
</feature>
<dbReference type="PANTHER" id="PTHR23502:SF156">
    <property type="entry name" value="TRANSPORTER, PUTATIVE (AFU_ORTHOLOGUE AFUA_5G00420)-RELATED"/>
    <property type="match status" value="1"/>
</dbReference>
<dbReference type="PANTHER" id="PTHR23502">
    <property type="entry name" value="MAJOR FACILITATOR SUPERFAMILY"/>
    <property type="match status" value="1"/>
</dbReference>
<name>A0A9W4JIX4_9EURO</name>
<evidence type="ECO:0000256" key="2">
    <source>
        <dbReference type="ARBA" id="ARBA00008335"/>
    </source>
</evidence>
<protein>
    <recommendedName>
        <fullName evidence="7">Major facilitator superfamily (MFS) profile domain-containing protein</fullName>
    </recommendedName>
</protein>
<comment type="caution">
    <text evidence="8">The sequence shown here is derived from an EMBL/GenBank/DDBJ whole genome shotgun (WGS) entry which is preliminary data.</text>
</comment>
<dbReference type="Gene3D" id="1.20.1250.20">
    <property type="entry name" value="MFS general substrate transporter like domains"/>
    <property type="match status" value="1"/>
</dbReference>
<comment type="similarity">
    <text evidence="2">Belongs to the major facilitator superfamily.</text>
</comment>
<feature type="transmembrane region" description="Helical" evidence="6">
    <location>
        <begin position="439"/>
        <end position="456"/>
    </location>
</feature>
<dbReference type="EMBL" id="CAJVPD010000249">
    <property type="protein sequence ID" value="CAG8395236.1"/>
    <property type="molecule type" value="Genomic_DNA"/>
</dbReference>
<feature type="transmembrane region" description="Helical" evidence="6">
    <location>
        <begin position="130"/>
        <end position="149"/>
    </location>
</feature>
<dbReference type="PROSITE" id="PS50850">
    <property type="entry name" value="MFS"/>
    <property type="match status" value="1"/>
</dbReference>
<dbReference type="CDD" id="cd17323">
    <property type="entry name" value="MFS_Tpo1_MDR_like"/>
    <property type="match status" value="1"/>
</dbReference>
<dbReference type="Pfam" id="PF07690">
    <property type="entry name" value="MFS_1"/>
    <property type="match status" value="1"/>
</dbReference>
<feature type="transmembrane region" description="Helical" evidence="6">
    <location>
        <begin position="155"/>
        <end position="176"/>
    </location>
</feature>
<feature type="transmembrane region" description="Helical" evidence="6">
    <location>
        <begin position="334"/>
        <end position="354"/>
    </location>
</feature>
<feature type="transmembrane region" description="Helical" evidence="6">
    <location>
        <begin position="468"/>
        <end position="491"/>
    </location>
</feature>
<keyword evidence="5 6" id="KW-0472">Membrane</keyword>
<feature type="transmembrane region" description="Helical" evidence="6">
    <location>
        <begin position="218"/>
        <end position="240"/>
    </location>
</feature>
<feature type="transmembrane region" description="Helical" evidence="6">
    <location>
        <begin position="295"/>
        <end position="314"/>
    </location>
</feature>
<dbReference type="AlphaFoldDB" id="A0A9W4JIX4"/>
<feature type="transmembrane region" description="Helical" evidence="6">
    <location>
        <begin position="44"/>
        <end position="64"/>
    </location>
</feature>
<evidence type="ECO:0000313" key="8">
    <source>
        <dbReference type="EMBL" id="CAG8395236.1"/>
    </source>
</evidence>
<dbReference type="OrthoDB" id="10061782at2759"/>
<feature type="transmembrane region" description="Helical" evidence="6">
    <location>
        <begin position="188"/>
        <end position="212"/>
    </location>
</feature>
<evidence type="ECO:0000256" key="5">
    <source>
        <dbReference type="ARBA" id="ARBA00023136"/>
    </source>
</evidence>
<dbReference type="InterPro" id="IPR011701">
    <property type="entry name" value="MFS"/>
</dbReference>
<dbReference type="InterPro" id="IPR020846">
    <property type="entry name" value="MFS_dom"/>
</dbReference>
<organism evidence="8 9">
    <name type="scientific">Penicillium salamii</name>
    <dbReference type="NCBI Taxonomy" id="1612424"/>
    <lineage>
        <taxon>Eukaryota</taxon>
        <taxon>Fungi</taxon>
        <taxon>Dikarya</taxon>
        <taxon>Ascomycota</taxon>
        <taxon>Pezizomycotina</taxon>
        <taxon>Eurotiomycetes</taxon>
        <taxon>Eurotiomycetidae</taxon>
        <taxon>Eurotiales</taxon>
        <taxon>Aspergillaceae</taxon>
        <taxon>Penicillium</taxon>
    </lineage>
</organism>
<dbReference type="Proteomes" id="UP001152592">
    <property type="component" value="Unassembled WGS sequence"/>
</dbReference>
<accession>A0A9W4JIX4</accession>
<reference evidence="8" key="1">
    <citation type="submission" date="2021-07" db="EMBL/GenBank/DDBJ databases">
        <authorList>
            <person name="Branca A.L. A."/>
        </authorList>
    </citation>
    <scope>NUCLEOTIDE SEQUENCE</scope>
</reference>
<comment type="subcellular location">
    <subcellularLocation>
        <location evidence="1">Cell membrane</location>
        <topology evidence="1">Multi-pass membrane protein</topology>
    </subcellularLocation>
</comment>
<evidence type="ECO:0000256" key="4">
    <source>
        <dbReference type="ARBA" id="ARBA00022989"/>
    </source>
</evidence>
<feature type="domain" description="Major facilitator superfamily (MFS) profile" evidence="7">
    <location>
        <begin position="46"/>
        <end position="494"/>
    </location>
</feature>
<evidence type="ECO:0000259" key="7">
    <source>
        <dbReference type="PROSITE" id="PS50850"/>
    </source>
</evidence>